<evidence type="ECO:0000256" key="1">
    <source>
        <dbReference type="SAM" id="MobiDB-lite"/>
    </source>
</evidence>
<dbReference type="Proteomes" id="UP000236333">
    <property type="component" value="Unassembled WGS sequence"/>
</dbReference>
<organism evidence="2 3">
    <name type="scientific">Tetrabaena socialis</name>
    <dbReference type="NCBI Taxonomy" id="47790"/>
    <lineage>
        <taxon>Eukaryota</taxon>
        <taxon>Viridiplantae</taxon>
        <taxon>Chlorophyta</taxon>
        <taxon>core chlorophytes</taxon>
        <taxon>Chlorophyceae</taxon>
        <taxon>CS clade</taxon>
        <taxon>Chlamydomonadales</taxon>
        <taxon>Tetrabaenaceae</taxon>
        <taxon>Tetrabaena</taxon>
    </lineage>
</organism>
<dbReference type="AlphaFoldDB" id="A0A2J7ZN41"/>
<proteinExistence type="predicted"/>
<sequence>RQALGSAVQTLCEACLAPQRALRHGRWGPPAAAAAPDPAAAAAPAAPADAAPALAQVVHDCVVHQHLAQHGAEHAHLGEEGSNTSPPSAGDGRYTTASSVGSAVTS</sequence>
<keyword evidence="3" id="KW-1185">Reference proteome</keyword>
<feature type="compositionally biased region" description="Low complexity" evidence="1">
    <location>
        <begin position="95"/>
        <end position="106"/>
    </location>
</feature>
<evidence type="ECO:0000313" key="2">
    <source>
        <dbReference type="EMBL" id="PNH01691.1"/>
    </source>
</evidence>
<evidence type="ECO:0000313" key="3">
    <source>
        <dbReference type="Proteomes" id="UP000236333"/>
    </source>
</evidence>
<feature type="non-terminal residue" evidence="2">
    <location>
        <position position="1"/>
    </location>
</feature>
<comment type="caution">
    <text evidence="2">The sequence shown here is derived from an EMBL/GenBank/DDBJ whole genome shotgun (WGS) entry which is preliminary data.</text>
</comment>
<protein>
    <submittedName>
        <fullName evidence="2">Uncharacterized protein</fullName>
    </submittedName>
</protein>
<name>A0A2J7ZN41_9CHLO</name>
<reference evidence="2 3" key="1">
    <citation type="journal article" date="2017" name="Mol. Biol. Evol.">
        <title>The 4-celled Tetrabaena socialis nuclear genome reveals the essential components for genetic control of cell number at the origin of multicellularity in the volvocine lineage.</title>
        <authorList>
            <person name="Featherston J."/>
            <person name="Arakaki Y."/>
            <person name="Hanschen E.R."/>
            <person name="Ferris P.J."/>
            <person name="Michod R.E."/>
            <person name="Olson B.J.S.C."/>
            <person name="Nozaki H."/>
            <person name="Durand P.M."/>
        </authorList>
    </citation>
    <scope>NUCLEOTIDE SEQUENCE [LARGE SCALE GENOMIC DNA]</scope>
    <source>
        <strain evidence="2 3">NIES-571</strain>
    </source>
</reference>
<dbReference type="EMBL" id="PGGS01000818">
    <property type="protein sequence ID" value="PNH01691.1"/>
    <property type="molecule type" value="Genomic_DNA"/>
</dbReference>
<gene>
    <name evidence="2" type="ORF">TSOC_012407</name>
</gene>
<feature type="region of interest" description="Disordered" evidence="1">
    <location>
        <begin position="69"/>
        <end position="106"/>
    </location>
</feature>
<accession>A0A2J7ZN41</accession>
<feature type="non-terminal residue" evidence="2">
    <location>
        <position position="106"/>
    </location>
</feature>